<accession>A0AA39JBX1</accession>
<gene>
    <name evidence="1" type="ORF">EV421DRAFT_1966276</name>
</gene>
<name>A0AA39JBX1_9AGAR</name>
<dbReference type="AlphaFoldDB" id="A0AA39JBX1"/>
<organism evidence="1 2">
    <name type="scientific">Armillaria borealis</name>
    <dbReference type="NCBI Taxonomy" id="47425"/>
    <lineage>
        <taxon>Eukaryota</taxon>
        <taxon>Fungi</taxon>
        <taxon>Dikarya</taxon>
        <taxon>Basidiomycota</taxon>
        <taxon>Agaricomycotina</taxon>
        <taxon>Agaricomycetes</taxon>
        <taxon>Agaricomycetidae</taxon>
        <taxon>Agaricales</taxon>
        <taxon>Marasmiineae</taxon>
        <taxon>Physalacriaceae</taxon>
        <taxon>Armillaria</taxon>
    </lineage>
</organism>
<evidence type="ECO:0000313" key="2">
    <source>
        <dbReference type="Proteomes" id="UP001175226"/>
    </source>
</evidence>
<evidence type="ECO:0000313" key="1">
    <source>
        <dbReference type="EMBL" id="KAK0439155.1"/>
    </source>
</evidence>
<reference evidence="1" key="1">
    <citation type="submission" date="2023-06" db="EMBL/GenBank/DDBJ databases">
        <authorList>
            <consortium name="Lawrence Berkeley National Laboratory"/>
            <person name="Ahrendt S."/>
            <person name="Sahu N."/>
            <person name="Indic B."/>
            <person name="Wong-Bajracharya J."/>
            <person name="Merenyi Z."/>
            <person name="Ke H.-M."/>
            <person name="Monk M."/>
            <person name="Kocsube S."/>
            <person name="Drula E."/>
            <person name="Lipzen A."/>
            <person name="Balint B."/>
            <person name="Henrissat B."/>
            <person name="Andreopoulos B."/>
            <person name="Martin F.M."/>
            <person name="Harder C.B."/>
            <person name="Rigling D."/>
            <person name="Ford K.L."/>
            <person name="Foster G.D."/>
            <person name="Pangilinan J."/>
            <person name="Papanicolaou A."/>
            <person name="Barry K."/>
            <person name="LaButti K."/>
            <person name="Viragh M."/>
            <person name="Koriabine M."/>
            <person name="Yan M."/>
            <person name="Riley R."/>
            <person name="Champramary S."/>
            <person name="Plett K.L."/>
            <person name="Tsai I.J."/>
            <person name="Slot J."/>
            <person name="Sipos G."/>
            <person name="Plett J."/>
            <person name="Nagy L.G."/>
            <person name="Grigoriev I.V."/>
        </authorList>
    </citation>
    <scope>NUCLEOTIDE SEQUENCE</scope>
    <source>
        <strain evidence="1">FPL87.14</strain>
    </source>
</reference>
<proteinExistence type="predicted"/>
<dbReference type="Proteomes" id="UP001175226">
    <property type="component" value="Unassembled WGS sequence"/>
</dbReference>
<comment type="caution">
    <text evidence="1">The sequence shown here is derived from an EMBL/GenBank/DDBJ whole genome shotgun (WGS) entry which is preliminary data.</text>
</comment>
<dbReference type="EMBL" id="JAUEPT010000039">
    <property type="protein sequence ID" value="KAK0439155.1"/>
    <property type="molecule type" value="Genomic_DNA"/>
</dbReference>
<protein>
    <submittedName>
        <fullName evidence="1">Uncharacterized protein</fullName>
    </submittedName>
</protein>
<keyword evidence="2" id="KW-1185">Reference proteome</keyword>
<sequence>MTTATGPDTKLPTSLITREYFTGPDAMPRYAGPSALFLPAIWTTGGNAAMYLEDVIRVRFRVDQGHPKFACRAFHLRVFVQRDARVMELQVLADLTSLDYYGALGERALVSVVLVGFALIVEVIAPKIYSITSVVGNIPIPFLNDRGRAWGVVNAGERKFVQL</sequence>